<protein>
    <recommendedName>
        <fullName evidence="2">FAD-binding FR-type domain-containing protein</fullName>
    </recommendedName>
</protein>
<dbReference type="Pfam" id="PF04324">
    <property type="entry name" value="Fer2_BFD"/>
    <property type="match status" value="1"/>
</dbReference>
<dbReference type="RefSeq" id="WP_026130117.1">
    <property type="nucleotide sequence ID" value="NZ_CP035467.1"/>
</dbReference>
<keyword evidence="1" id="KW-0472">Membrane</keyword>
<dbReference type="OrthoDB" id="9796486at2"/>
<gene>
    <name evidence="3" type="ORF">EQU24_06300</name>
</gene>
<dbReference type="InterPro" id="IPR050415">
    <property type="entry name" value="MRET"/>
</dbReference>
<dbReference type="CDD" id="cd00322">
    <property type="entry name" value="FNR_like"/>
    <property type="match status" value="1"/>
</dbReference>
<dbReference type="InterPro" id="IPR039261">
    <property type="entry name" value="FNR_nucleotide-bd"/>
</dbReference>
<dbReference type="SUPFAM" id="SSF52343">
    <property type="entry name" value="Ferredoxin reductase-like, C-terminal NADP-linked domain"/>
    <property type="match status" value="1"/>
</dbReference>
<feature type="transmembrane region" description="Helical" evidence="1">
    <location>
        <begin position="386"/>
        <end position="414"/>
    </location>
</feature>
<dbReference type="SUPFAM" id="SSF63380">
    <property type="entry name" value="Riboflavin synthase domain-like"/>
    <property type="match status" value="1"/>
</dbReference>
<dbReference type="InterPro" id="IPR017938">
    <property type="entry name" value="Riboflavin_synthase-like_b-brl"/>
</dbReference>
<feature type="domain" description="FAD-binding FR-type" evidence="2">
    <location>
        <begin position="66"/>
        <end position="172"/>
    </location>
</feature>
<dbReference type="PROSITE" id="PS51384">
    <property type="entry name" value="FAD_FR"/>
    <property type="match status" value="1"/>
</dbReference>
<dbReference type="Pfam" id="PF00175">
    <property type="entry name" value="NAD_binding_1"/>
    <property type="match status" value="1"/>
</dbReference>
<dbReference type="Gene3D" id="2.40.30.10">
    <property type="entry name" value="Translation factors"/>
    <property type="match status" value="1"/>
</dbReference>
<dbReference type="Gene3D" id="1.10.10.1100">
    <property type="entry name" value="BFD-like [2Fe-2S]-binding domain"/>
    <property type="match status" value="1"/>
</dbReference>
<dbReference type="InterPro" id="IPR008333">
    <property type="entry name" value="Cbr1-like_FAD-bd_dom"/>
</dbReference>
<proteinExistence type="predicted"/>
<dbReference type="Pfam" id="PF00970">
    <property type="entry name" value="FAD_binding_6"/>
    <property type="match status" value="1"/>
</dbReference>
<feature type="transmembrane region" description="Helical" evidence="1">
    <location>
        <begin position="434"/>
        <end position="462"/>
    </location>
</feature>
<evidence type="ECO:0000259" key="2">
    <source>
        <dbReference type="PROSITE" id="PS51384"/>
    </source>
</evidence>
<name>A0A4P9UQM6_METBY</name>
<dbReference type="KEGG" id="mbur:EQU24_06300"/>
<dbReference type="STRING" id="675511.GCA_000341735_01755"/>
<dbReference type="PANTHER" id="PTHR47354:SF5">
    <property type="entry name" value="PROTEIN RFBI"/>
    <property type="match status" value="1"/>
</dbReference>
<reference evidence="4" key="1">
    <citation type="journal article" date="2019" name="J. Bacteriol.">
        <title>A Mutagenic Screen Identifies a TonB-Dependent Receptor Required for the Lanthanide Metal Switch in the Type I Methanotroph 'Methylotuvimicrobium buryatense' 5GB1C.</title>
        <authorList>
            <person name="Groom J.D."/>
            <person name="Ford S.M."/>
            <person name="Pesesky M.W."/>
            <person name="Lidstrom M.E."/>
        </authorList>
    </citation>
    <scope>NUCLEOTIDE SEQUENCE [LARGE SCALE GENOMIC DNA]</scope>
    <source>
        <strain evidence="4">5GB1C</strain>
    </source>
</reference>
<dbReference type="Proteomes" id="UP000305881">
    <property type="component" value="Chromosome"/>
</dbReference>
<evidence type="ECO:0000313" key="4">
    <source>
        <dbReference type="Proteomes" id="UP000305881"/>
    </source>
</evidence>
<dbReference type="PANTHER" id="PTHR47354">
    <property type="entry name" value="NADH OXIDOREDUCTASE HCR"/>
    <property type="match status" value="1"/>
</dbReference>
<dbReference type="InterPro" id="IPR017927">
    <property type="entry name" value="FAD-bd_FR_type"/>
</dbReference>
<dbReference type="InterPro" id="IPR001433">
    <property type="entry name" value="OxRdtase_FAD/NAD-bd"/>
</dbReference>
<feature type="transmembrane region" description="Helical" evidence="1">
    <location>
        <begin position="344"/>
        <end position="365"/>
    </location>
</feature>
<keyword evidence="1" id="KW-0812">Transmembrane</keyword>
<dbReference type="GO" id="GO:0016491">
    <property type="term" value="F:oxidoreductase activity"/>
    <property type="evidence" value="ECO:0007669"/>
    <property type="project" value="InterPro"/>
</dbReference>
<organism evidence="3 4">
    <name type="scientific">Methylotuvimicrobium buryatense</name>
    <name type="common">Methylomicrobium buryatense</name>
    <dbReference type="NCBI Taxonomy" id="95641"/>
    <lineage>
        <taxon>Bacteria</taxon>
        <taxon>Pseudomonadati</taxon>
        <taxon>Pseudomonadota</taxon>
        <taxon>Gammaproteobacteria</taxon>
        <taxon>Methylococcales</taxon>
        <taxon>Methylococcaceae</taxon>
        <taxon>Methylotuvimicrobium</taxon>
    </lineage>
</organism>
<dbReference type="AlphaFoldDB" id="A0A4P9UQM6"/>
<dbReference type="EMBL" id="CP035467">
    <property type="protein sequence ID" value="QCW81906.1"/>
    <property type="molecule type" value="Genomic_DNA"/>
</dbReference>
<evidence type="ECO:0000256" key="1">
    <source>
        <dbReference type="SAM" id="Phobius"/>
    </source>
</evidence>
<keyword evidence="4" id="KW-1185">Reference proteome</keyword>
<dbReference type="Gene3D" id="3.40.50.80">
    <property type="entry name" value="Nucleotide-binding domain of ferredoxin-NADP reductase (FNR) module"/>
    <property type="match status" value="1"/>
</dbReference>
<sequence length="465" mass="51957">METNTQRVIARTPPEIICHCRQIDRNTIERSIEQGMTSLSEISRATGAGSECGCCRVYIKELLGENSWLPVLLASAHRYSENYCAFRFARADGEPWQREPPGAYIIVHAFIDGAWVGRPYAITDDGADSGLREIIVKRKKGGFFSNWLFDHLDDSSSAPFRISASVGGAVFDPNGSRPIICLIGGVGITPVLALCRMLVKHHGKTKIHIDYSASSIDDFFCRDELSRIARICDITVEFRPTSTRGRMRQADADALVKRYPGESYYICGSASYKAATMELLRKSGAVGRQIIDLEAPQQTGENSEADREAWGYRAVGLCLLAAYGLQDAIDLKWPLLEQWQSDQMYKICSGLLLLFYVLLQWRLPVARWLKRENDRLKAQKNRHKTIGAVAPLLFYLHATSIGYAYLAVLSSVYLANNLLGYGSGEFVTAAFRKAYVYGWTILHVGLSTSLLFLSAYHVYIALAYK</sequence>
<dbReference type="InterPro" id="IPR041854">
    <property type="entry name" value="BFD-like_2Fe2S-bd_dom_sf"/>
</dbReference>
<accession>A0A4P9UQM6</accession>
<keyword evidence="1" id="KW-1133">Transmembrane helix</keyword>
<evidence type="ECO:0000313" key="3">
    <source>
        <dbReference type="EMBL" id="QCW81906.1"/>
    </source>
</evidence>
<dbReference type="InterPro" id="IPR007419">
    <property type="entry name" value="BFD-like_2Fe2S-bd_dom"/>
</dbReference>